<dbReference type="Pfam" id="PF13377">
    <property type="entry name" value="Peripla_BP_3"/>
    <property type="match status" value="1"/>
</dbReference>
<dbReference type="PANTHER" id="PTHR30146">
    <property type="entry name" value="LACI-RELATED TRANSCRIPTIONAL REPRESSOR"/>
    <property type="match status" value="1"/>
</dbReference>
<dbReference type="PANTHER" id="PTHR30146:SF109">
    <property type="entry name" value="HTH-TYPE TRANSCRIPTIONAL REGULATOR GALS"/>
    <property type="match status" value="1"/>
</dbReference>
<dbReference type="CDD" id="cd01392">
    <property type="entry name" value="HTH_LacI"/>
    <property type="match status" value="1"/>
</dbReference>
<evidence type="ECO:0000256" key="2">
    <source>
        <dbReference type="ARBA" id="ARBA00023125"/>
    </source>
</evidence>
<evidence type="ECO:0000259" key="4">
    <source>
        <dbReference type="PROSITE" id="PS50932"/>
    </source>
</evidence>
<dbReference type="Proteomes" id="UP000184310">
    <property type="component" value="Unassembled WGS sequence"/>
</dbReference>
<dbReference type="SUPFAM" id="SSF47413">
    <property type="entry name" value="lambda repressor-like DNA-binding domains"/>
    <property type="match status" value="1"/>
</dbReference>
<dbReference type="OrthoDB" id="369222at2"/>
<dbReference type="AlphaFoldDB" id="A0A1M6RVZ8"/>
<organism evidence="5 6">
    <name type="scientific">Clostridium cavendishii DSM 21758</name>
    <dbReference type="NCBI Taxonomy" id="1121302"/>
    <lineage>
        <taxon>Bacteria</taxon>
        <taxon>Bacillati</taxon>
        <taxon>Bacillota</taxon>
        <taxon>Clostridia</taxon>
        <taxon>Eubacteriales</taxon>
        <taxon>Clostridiaceae</taxon>
        <taxon>Clostridium</taxon>
    </lineage>
</organism>
<dbReference type="Gene3D" id="1.10.260.40">
    <property type="entry name" value="lambda repressor-like DNA-binding domains"/>
    <property type="match status" value="1"/>
</dbReference>
<dbReference type="PROSITE" id="PS50932">
    <property type="entry name" value="HTH_LACI_2"/>
    <property type="match status" value="1"/>
</dbReference>
<accession>A0A1M6RVZ8</accession>
<name>A0A1M6RVZ8_9CLOT</name>
<evidence type="ECO:0000313" key="5">
    <source>
        <dbReference type="EMBL" id="SHK36489.1"/>
    </source>
</evidence>
<gene>
    <name evidence="5" type="ORF">SAMN02745163_03681</name>
</gene>
<dbReference type="InterPro" id="IPR046335">
    <property type="entry name" value="LacI/GalR-like_sensor"/>
</dbReference>
<keyword evidence="1" id="KW-0805">Transcription regulation</keyword>
<dbReference type="CDD" id="cd06267">
    <property type="entry name" value="PBP1_LacI_sugar_binding-like"/>
    <property type="match status" value="1"/>
</dbReference>
<dbReference type="STRING" id="1121302.SAMN02745163_03681"/>
<evidence type="ECO:0000313" key="6">
    <source>
        <dbReference type="Proteomes" id="UP000184310"/>
    </source>
</evidence>
<keyword evidence="6" id="KW-1185">Reference proteome</keyword>
<dbReference type="RefSeq" id="WP_072991435.1">
    <property type="nucleotide sequence ID" value="NZ_FQZB01000016.1"/>
</dbReference>
<sequence length="332" mass="37682">MSKVRLADIAKMANVSKTTVSMVLNDKNINVSEETRKNIKRIAEELNYIPDTVARSLSTKKTNILGIINPDIENPFFSEMVKAIEKKAEYYKYSIILCNSYNDYKKEEKYLKLLISKRVDGVIVLSGGKGSTAIDTLKKNKIPFVVVDRYIESEESYSGVFCDNDKGIDIGVRYLFDKGKRNIAFIRGEEELTAANLRYNAFEKTAKDLGIFNKNLVEEESFTIEGGKNSTQKLMEKKEKVDAIFYSSDVMALGGMKYLIRNGYKVPEDISVLGYDNINIASLIEPELTTIAQPIYEMGKKACELLIEMIDEQKEEKIIYLDPKLVERSTVL</sequence>
<feature type="domain" description="HTH lacI-type" evidence="4">
    <location>
        <begin position="4"/>
        <end position="59"/>
    </location>
</feature>
<protein>
    <submittedName>
        <fullName evidence="5">Transcriptional regulator, LacI family</fullName>
    </submittedName>
</protein>
<evidence type="ECO:0000256" key="3">
    <source>
        <dbReference type="ARBA" id="ARBA00023163"/>
    </source>
</evidence>
<keyword evidence="2" id="KW-0238">DNA-binding</keyword>
<proteinExistence type="predicted"/>
<evidence type="ECO:0000256" key="1">
    <source>
        <dbReference type="ARBA" id="ARBA00023015"/>
    </source>
</evidence>
<reference evidence="5 6" key="1">
    <citation type="submission" date="2016-11" db="EMBL/GenBank/DDBJ databases">
        <authorList>
            <person name="Jaros S."/>
            <person name="Januszkiewicz K."/>
            <person name="Wedrychowicz H."/>
        </authorList>
    </citation>
    <scope>NUCLEOTIDE SEQUENCE [LARGE SCALE GENOMIC DNA]</scope>
    <source>
        <strain evidence="5 6">DSM 21758</strain>
    </source>
</reference>
<dbReference type="InterPro" id="IPR028082">
    <property type="entry name" value="Peripla_BP_I"/>
</dbReference>
<dbReference type="InterPro" id="IPR010982">
    <property type="entry name" value="Lambda_DNA-bd_dom_sf"/>
</dbReference>
<keyword evidence="3" id="KW-0804">Transcription</keyword>
<dbReference type="SMART" id="SM00354">
    <property type="entry name" value="HTH_LACI"/>
    <property type="match status" value="1"/>
</dbReference>
<dbReference type="InterPro" id="IPR000843">
    <property type="entry name" value="HTH_LacI"/>
</dbReference>
<dbReference type="GO" id="GO:0000976">
    <property type="term" value="F:transcription cis-regulatory region binding"/>
    <property type="evidence" value="ECO:0007669"/>
    <property type="project" value="TreeGrafter"/>
</dbReference>
<dbReference type="SUPFAM" id="SSF53822">
    <property type="entry name" value="Periplasmic binding protein-like I"/>
    <property type="match status" value="1"/>
</dbReference>
<dbReference type="Gene3D" id="3.40.50.2300">
    <property type="match status" value="2"/>
</dbReference>
<dbReference type="PROSITE" id="PS00356">
    <property type="entry name" value="HTH_LACI_1"/>
    <property type="match status" value="1"/>
</dbReference>
<dbReference type="EMBL" id="FQZB01000016">
    <property type="protein sequence ID" value="SHK36489.1"/>
    <property type="molecule type" value="Genomic_DNA"/>
</dbReference>
<dbReference type="GO" id="GO:0003700">
    <property type="term" value="F:DNA-binding transcription factor activity"/>
    <property type="evidence" value="ECO:0007669"/>
    <property type="project" value="TreeGrafter"/>
</dbReference>
<dbReference type="Pfam" id="PF00356">
    <property type="entry name" value="LacI"/>
    <property type="match status" value="1"/>
</dbReference>